<accession>A0ABW5WPF2</accession>
<evidence type="ECO:0000256" key="1">
    <source>
        <dbReference type="ARBA" id="ARBA00022898"/>
    </source>
</evidence>
<evidence type="ECO:0000313" key="4">
    <source>
        <dbReference type="EMBL" id="MFD2824115.1"/>
    </source>
</evidence>
<comment type="similarity">
    <text evidence="2 3">Belongs to the DegT/DnrJ/EryC1 family.</text>
</comment>
<dbReference type="InterPro" id="IPR015424">
    <property type="entry name" value="PyrdxlP-dep_Trfase"/>
</dbReference>
<dbReference type="PIRSF" id="PIRSF000390">
    <property type="entry name" value="PLP_StrS"/>
    <property type="match status" value="1"/>
</dbReference>
<dbReference type="CDD" id="cd00616">
    <property type="entry name" value="AHBA_syn"/>
    <property type="match status" value="1"/>
</dbReference>
<dbReference type="Pfam" id="PF01041">
    <property type="entry name" value="DegT_DnrJ_EryC1"/>
    <property type="match status" value="1"/>
</dbReference>
<dbReference type="InterPro" id="IPR000653">
    <property type="entry name" value="DegT/StrS_aminotransferase"/>
</dbReference>
<dbReference type="Gene3D" id="3.90.1150.10">
    <property type="entry name" value="Aspartate Aminotransferase, domain 1"/>
    <property type="match status" value="1"/>
</dbReference>
<keyword evidence="4" id="KW-0032">Aminotransferase</keyword>
<sequence>MIKFLDLHKINARFEVQFQEQFKKFLKSGHYILGDQVALFESNYAKYCGTKHCIGISNGLDALILIFKAYKVLGKLKENDEVIVPANTYIASILPVIHNGLTPVFVEPDKETYNISTLEIEKHITPNTKAILAVHLYGQLANMKAINTIAKKHNLLVIEDAAQAHGAINENGKKAGNLSDVAAFSFYPSKNLGALGDGGAVTTNNDVLAETIKKLRNYGASKKYVNELIGFNNRLDEIQAVFLNIKLKKLDEDNTIRRYIAKRYLSELNNEKVKLPFYNNALDHIFHLFVVLVEDREGFINYLKENQIETLIHYPIAPHQQDALKDYASLNLPITEHIHKTIVSLPISPVMNEKEVTKIINTINLY</sequence>
<dbReference type="PANTHER" id="PTHR30244">
    <property type="entry name" value="TRANSAMINASE"/>
    <property type="match status" value="1"/>
</dbReference>
<dbReference type="EMBL" id="JBHUOV010000007">
    <property type="protein sequence ID" value="MFD2824115.1"/>
    <property type="molecule type" value="Genomic_DNA"/>
</dbReference>
<organism evidence="4 5">
    <name type="scientific">Lacinutrix iliipiscaria</name>
    <dbReference type="NCBI Taxonomy" id="1230532"/>
    <lineage>
        <taxon>Bacteria</taxon>
        <taxon>Pseudomonadati</taxon>
        <taxon>Bacteroidota</taxon>
        <taxon>Flavobacteriia</taxon>
        <taxon>Flavobacteriales</taxon>
        <taxon>Flavobacteriaceae</taxon>
        <taxon>Lacinutrix</taxon>
    </lineage>
</organism>
<evidence type="ECO:0000313" key="5">
    <source>
        <dbReference type="Proteomes" id="UP001597533"/>
    </source>
</evidence>
<dbReference type="InterPro" id="IPR015421">
    <property type="entry name" value="PyrdxlP-dep_Trfase_major"/>
</dbReference>
<gene>
    <name evidence="4" type="ORF">ACFS5M_10560</name>
</gene>
<dbReference type="InterPro" id="IPR015422">
    <property type="entry name" value="PyrdxlP-dep_Trfase_small"/>
</dbReference>
<dbReference type="Proteomes" id="UP001597533">
    <property type="component" value="Unassembled WGS sequence"/>
</dbReference>
<dbReference type="SUPFAM" id="SSF53383">
    <property type="entry name" value="PLP-dependent transferases"/>
    <property type="match status" value="1"/>
</dbReference>
<keyword evidence="4" id="KW-0808">Transferase</keyword>
<dbReference type="Gene3D" id="3.40.640.10">
    <property type="entry name" value="Type I PLP-dependent aspartate aminotransferase-like (Major domain)"/>
    <property type="match status" value="1"/>
</dbReference>
<dbReference type="GO" id="GO:0008483">
    <property type="term" value="F:transaminase activity"/>
    <property type="evidence" value="ECO:0007669"/>
    <property type="project" value="UniProtKB-KW"/>
</dbReference>
<dbReference type="RefSeq" id="WP_183488836.1">
    <property type="nucleotide sequence ID" value="NZ_JBHUOV010000007.1"/>
</dbReference>
<evidence type="ECO:0000256" key="2">
    <source>
        <dbReference type="ARBA" id="ARBA00037999"/>
    </source>
</evidence>
<comment type="caution">
    <text evidence="4">The sequence shown here is derived from an EMBL/GenBank/DDBJ whole genome shotgun (WGS) entry which is preliminary data.</text>
</comment>
<dbReference type="PANTHER" id="PTHR30244:SF36">
    <property type="entry name" value="3-OXO-GLUCOSE-6-PHOSPHATE:GLUTAMATE AMINOTRANSFERASE"/>
    <property type="match status" value="1"/>
</dbReference>
<evidence type="ECO:0000256" key="3">
    <source>
        <dbReference type="RuleBase" id="RU004508"/>
    </source>
</evidence>
<keyword evidence="1 3" id="KW-0663">Pyridoxal phosphate</keyword>
<reference evidence="5" key="1">
    <citation type="journal article" date="2019" name="Int. J. Syst. Evol. Microbiol.">
        <title>The Global Catalogue of Microorganisms (GCM) 10K type strain sequencing project: providing services to taxonomists for standard genome sequencing and annotation.</title>
        <authorList>
            <consortium name="The Broad Institute Genomics Platform"/>
            <consortium name="The Broad Institute Genome Sequencing Center for Infectious Disease"/>
            <person name="Wu L."/>
            <person name="Ma J."/>
        </authorList>
    </citation>
    <scope>NUCLEOTIDE SEQUENCE [LARGE SCALE GENOMIC DNA]</scope>
    <source>
        <strain evidence="5">KCTC 32141</strain>
    </source>
</reference>
<proteinExistence type="inferred from homology"/>
<protein>
    <submittedName>
        <fullName evidence="4">DegT/DnrJ/EryC1/StrS family aminotransferase</fullName>
    </submittedName>
</protein>
<name>A0ABW5WPF2_9FLAO</name>
<keyword evidence="5" id="KW-1185">Reference proteome</keyword>